<dbReference type="Proteomes" id="UP000199052">
    <property type="component" value="Unassembled WGS sequence"/>
</dbReference>
<sequence>MAVAALITWVITAILGFTMLRKWVSGGGLAAARAGATETAGTADTAETATGGTAAGGATPGSTAAGGATPGSTTGTSFPPGVVFGHFLVVLAGLVLWIIYLAADKDVLTWVSFVLLIVGAVLGDVMFLRWRKSRSGPEARLPRQLVYPHGAFAVITIILVLLTALGVGS</sequence>
<reference evidence="4 5" key="1">
    <citation type="submission" date="2016-10" db="EMBL/GenBank/DDBJ databases">
        <authorList>
            <person name="de Groot N.N."/>
        </authorList>
    </citation>
    <scope>NUCLEOTIDE SEQUENCE [LARGE SCALE GENOMIC DNA]</scope>
    <source>
        <strain evidence="4 5">CPCC 202808</strain>
    </source>
</reference>
<feature type="region of interest" description="Disordered" evidence="1">
    <location>
        <begin position="41"/>
        <end position="71"/>
    </location>
</feature>
<dbReference type="RefSeq" id="WP_092879672.1">
    <property type="nucleotide sequence ID" value="NZ_FOOI01000001.1"/>
</dbReference>
<evidence type="ECO:0000256" key="1">
    <source>
        <dbReference type="SAM" id="MobiDB-lite"/>
    </source>
</evidence>
<organism evidence="4 5">
    <name type="scientific">Actinopolymorpha cephalotaxi</name>
    <dbReference type="NCBI Taxonomy" id="504797"/>
    <lineage>
        <taxon>Bacteria</taxon>
        <taxon>Bacillati</taxon>
        <taxon>Actinomycetota</taxon>
        <taxon>Actinomycetes</taxon>
        <taxon>Propionibacteriales</taxon>
        <taxon>Actinopolymorphaceae</taxon>
        <taxon>Actinopolymorpha</taxon>
    </lineage>
</organism>
<name>A0A1I2K829_9ACTN</name>
<feature type="transmembrane region" description="Helical" evidence="2">
    <location>
        <begin position="82"/>
        <end position="101"/>
    </location>
</feature>
<dbReference type="OrthoDB" id="4559777at2"/>
<dbReference type="STRING" id="504797.SAMN05421678_10178"/>
<feature type="transmembrane region" description="Helical" evidence="2">
    <location>
        <begin position="149"/>
        <end position="168"/>
    </location>
</feature>
<keyword evidence="2" id="KW-0812">Transmembrane</keyword>
<dbReference type="EMBL" id="JACBZA010000001">
    <property type="protein sequence ID" value="NYH85910.1"/>
    <property type="molecule type" value="Genomic_DNA"/>
</dbReference>
<evidence type="ECO:0000313" key="6">
    <source>
        <dbReference type="Proteomes" id="UP000533017"/>
    </source>
</evidence>
<dbReference type="Proteomes" id="UP000533017">
    <property type="component" value="Unassembled WGS sequence"/>
</dbReference>
<protein>
    <submittedName>
        <fullName evidence="4">Uncharacterized protein</fullName>
    </submittedName>
</protein>
<keyword evidence="2" id="KW-1133">Transmembrane helix</keyword>
<feature type="compositionally biased region" description="Low complexity" evidence="1">
    <location>
        <begin position="60"/>
        <end position="71"/>
    </location>
</feature>
<dbReference type="EMBL" id="FOOI01000001">
    <property type="protein sequence ID" value="SFF62613.1"/>
    <property type="molecule type" value="Genomic_DNA"/>
</dbReference>
<evidence type="ECO:0000313" key="4">
    <source>
        <dbReference type="EMBL" id="SFF62613.1"/>
    </source>
</evidence>
<accession>A0A1I2K829</accession>
<feature type="transmembrane region" description="Helical" evidence="2">
    <location>
        <begin position="107"/>
        <end position="128"/>
    </location>
</feature>
<evidence type="ECO:0000256" key="2">
    <source>
        <dbReference type="SAM" id="Phobius"/>
    </source>
</evidence>
<keyword evidence="6" id="KW-1185">Reference proteome</keyword>
<keyword evidence="2" id="KW-0472">Membrane</keyword>
<evidence type="ECO:0000313" key="3">
    <source>
        <dbReference type="EMBL" id="NYH85910.1"/>
    </source>
</evidence>
<dbReference type="AlphaFoldDB" id="A0A1I2K829"/>
<feature type="compositionally biased region" description="Low complexity" evidence="1">
    <location>
        <begin position="41"/>
        <end position="52"/>
    </location>
</feature>
<proteinExistence type="predicted"/>
<evidence type="ECO:0000313" key="5">
    <source>
        <dbReference type="Proteomes" id="UP000199052"/>
    </source>
</evidence>
<reference evidence="3 6" key="2">
    <citation type="submission" date="2020-07" db="EMBL/GenBank/DDBJ databases">
        <title>Sequencing the genomes of 1000 actinobacteria strains.</title>
        <authorList>
            <person name="Klenk H.-P."/>
        </authorList>
    </citation>
    <scope>NUCLEOTIDE SEQUENCE [LARGE SCALE GENOMIC DNA]</scope>
    <source>
        <strain evidence="3 6">DSM 45117</strain>
    </source>
</reference>
<feature type="transmembrane region" description="Helical" evidence="2">
    <location>
        <begin position="6"/>
        <end position="24"/>
    </location>
</feature>
<gene>
    <name evidence="3" type="ORF">FHR37_004761</name>
    <name evidence="4" type="ORF">SAMN05421678_10178</name>
</gene>